<dbReference type="OMA" id="VLQYMNV"/>
<dbReference type="Proteomes" id="UP000007303">
    <property type="component" value="Unassembled WGS sequence"/>
</dbReference>
<feature type="region of interest" description="Disordered" evidence="1">
    <location>
        <begin position="80"/>
        <end position="125"/>
    </location>
</feature>
<protein>
    <submittedName>
        <fullName evidence="2">A kinase (PRKA) interacting protein 1</fullName>
    </submittedName>
</protein>
<dbReference type="AlphaFoldDB" id="H3C9U2"/>
<organism evidence="2 3">
    <name type="scientific">Tetraodon nigroviridis</name>
    <name type="common">Spotted green pufferfish</name>
    <name type="synonym">Chelonodon nigroviridis</name>
    <dbReference type="NCBI Taxonomy" id="99883"/>
    <lineage>
        <taxon>Eukaryota</taxon>
        <taxon>Metazoa</taxon>
        <taxon>Chordata</taxon>
        <taxon>Craniata</taxon>
        <taxon>Vertebrata</taxon>
        <taxon>Euteleostomi</taxon>
        <taxon>Actinopterygii</taxon>
        <taxon>Neopterygii</taxon>
        <taxon>Teleostei</taxon>
        <taxon>Neoteleostei</taxon>
        <taxon>Acanthomorphata</taxon>
        <taxon>Eupercaria</taxon>
        <taxon>Tetraodontiformes</taxon>
        <taxon>Tetradontoidea</taxon>
        <taxon>Tetraodontidae</taxon>
        <taxon>Tetraodon</taxon>
    </lineage>
</organism>
<dbReference type="PANTHER" id="PTHR14330">
    <property type="entry name" value="A-KINASE-INTERACTING PROTEIN 1"/>
    <property type="match status" value="1"/>
</dbReference>
<feature type="region of interest" description="Disordered" evidence="1">
    <location>
        <begin position="25"/>
        <end position="53"/>
    </location>
</feature>
<dbReference type="InParanoid" id="H3C9U2"/>
<reference evidence="2" key="3">
    <citation type="submission" date="2025-09" db="UniProtKB">
        <authorList>
            <consortium name="Ensembl"/>
        </authorList>
    </citation>
    <scope>IDENTIFICATION</scope>
</reference>
<dbReference type="PANTHER" id="PTHR14330:SF2">
    <property type="entry name" value="A-KINASE-INTERACTING PROTEIN 1"/>
    <property type="match status" value="1"/>
</dbReference>
<evidence type="ECO:0000313" key="2">
    <source>
        <dbReference type="Ensembl" id="ENSTNIP00000005014.1"/>
    </source>
</evidence>
<proteinExistence type="predicted"/>
<accession>H3C9U2</accession>
<reference evidence="2" key="2">
    <citation type="submission" date="2025-08" db="UniProtKB">
        <authorList>
            <consortium name="Ensembl"/>
        </authorList>
    </citation>
    <scope>IDENTIFICATION</scope>
</reference>
<dbReference type="HOGENOM" id="CLU_126629_0_0_1"/>
<reference evidence="3" key="1">
    <citation type="journal article" date="2004" name="Nature">
        <title>Genome duplication in the teleost fish Tetraodon nigroviridis reveals the early vertebrate proto-karyotype.</title>
        <authorList>
            <person name="Jaillon O."/>
            <person name="Aury J.-M."/>
            <person name="Brunet F."/>
            <person name="Petit J.-L."/>
            <person name="Stange-Thomann N."/>
            <person name="Mauceli E."/>
            <person name="Bouneau L."/>
            <person name="Fischer C."/>
            <person name="Ozouf-Costaz C."/>
            <person name="Bernot A."/>
            <person name="Nicaud S."/>
            <person name="Jaffe D."/>
            <person name="Fisher S."/>
            <person name="Lutfalla G."/>
            <person name="Dossat C."/>
            <person name="Segurens B."/>
            <person name="Dasilva C."/>
            <person name="Salanoubat M."/>
            <person name="Levy M."/>
            <person name="Boudet N."/>
            <person name="Castellano S."/>
            <person name="Anthouard V."/>
            <person name="Jubin C."/>
            <person name="Castelli V."/>
            <person name="Katinka M."/>
            <person name="Vacherie B."/>
            <person name="Biemont C."/>
            <person name="Skalli Z."/>
            <person name="Cattolico L."/>
            <person name="Poulain J."/>
            <person name="De Berardinis V."/>
            <person name="Cruaud C."/>
            <person name="Duprat S."/>
            <person name="Brottier P."/>
            <person name="Coutanceau J.-P."/>
            <person name="Gouzy J."/>
            <person name="Parra G."/>
            <person name="Lardier G."/>
            <person name="Chapple C."/>
            <person name="McKernan K.J."/>
            <person name="McEwan P."/>
            <person name="Bosak S."/>
            <person name="Kellis M."/>
            <person name="Volff J.-N."/>
            <person name="Guigo R."/>
            <person name="Zody M.C."/>
            <person name="Mesirov J."/>
            <person name="Lindblad-Toh K."/>
            <person name="Birren B."/>
            <person name="Nusbaum C."/>
            <person name="Kahn D."/>
            <person name="Robinson-Rechavi M."/>
            <person name="Laudet V."/>
            <person name="Schachter V."/>
            <person name="Quetier F."/>
            <person name="Saurin W."/>
            <person name="Scarpelli C."/>
            <person name="Wincker P."/>
            <person name="Lander E.S."/>
            <person name="Weissenbach J."/>
            <person name="Roest Crollius H."/>
        </authorList>
    </citation>
    <scope>NUCLEOTIDE SEQUENCE [LARGE SCALE GENOMIC DNA]</scope>
</reference>
<dbReference type="GO" id="GO:1901222">
    <property type="term" value="P:regulation of non-canonical NF-kappaB signal transduction"/>
    <property type="evidence" value="ECO:0007669"/>
    <property type="project" value="InterPro"/>
</dbReference>
<evidence type="ECO:0000313" key="3">
    <source>
        <dbReference type="Proteomes" id="UP000007303"/>
    </source>
</evidence>
<dbReference type="GeneTree" id="ENSGT00390000017064"/>
<dbReference type="InterPro" id="IPR033214">
    <property type="entry name" value="AKIP1"/>
</dbReference>
<evidence type="ECO:0000256" key="1">
    <source>
        <dbReference type="SAM" id="MobiDB-lite"/>
    </source>
</evidence>
<sequence length="168" mass="18301">MKSQAWLDSLRRSASLAQEVLERASRRAVDWNDPGLTRTSSTPDAADDKKTRTERDVFASVAGSMAQVAGQCERFYNSGCCSEPSDGERRHLSRFHSSPGSGNVTPATTPDIKNHLSPSDEDVDEDVDVDIRVAPGTYAVTASMADSEQQTLLVSLKAGESFKLKFNF</sequence>
<feature type="compositionally biased region" description="Polar residues" evidence="1">
    <location>
        <begin position="95"/>
        <end position="108"/>
    </location>
</feature>
<name>H3C9U2_TETNG</name>
<keyword evidence="3" id="KW-1185">Reference proteome</keyword>
<dbReference type="GO" id="GO:0005654">
    <property type="term" value="C:nucleoplasm"/>
    <property type="evidence" value="ECO:0007669"/>
    <property type="project" value="TreeGrafter"/>
</dbReference>
<dbReference type="Ensembl" id="ENSTNIT00000005160.1">
    <property type="protein sequence ID" value="ENSTNIP00000005014.1"/>
    <property type="gene ID" value="ENSTNIG00000002466.1"/>
</dbReference>